<reference evidence="3 4" key="1">
    <citation type="submission" date="2008-07" db="EMBL/GenBank/DDBJ databases">
        <authorList>
            <person name="Tandeau de Marsac N."/>
            <person name="Ferriera S."/>
            <person name="Johnson J."/>
            <person name="Kravitz S."/>
            <person name="Beeson K."/>
            <person name="Sutton G."/>
            <person name="Rogers Y.-H."/>
            <person name="Friedman R."/>
            <person name="Frazier M."/>
            <person name="Venter J.C."/>
        </authorList>
    </citation>
    <scope>NUCLEOTIDE SEQUENCE [LARGE SCALE GENOMIC DNA]</scope>
    <source>
        <strain evidence="3 4">PCC 7420</strain>
    </source>
</reference>
<feature type="transmembrane region" description="Helical" evidence="1">
    <location>
        <begin position="12"/>
        <end position="32"/>
    </location>
</feature>
<organism evidence="3 4">
    <name type="scientific">Coleofasciculus chthonoplastes PCC 7420</name>
    <dbReference type="NCBI Taxonomy" id="118168"/>
    <lineage>
        <taxon>Bacteria</taxon>
        <taxon>Bacillati</taxon>
        <taxon>Cyanobacteriota</taxon>
        <taxon>Cyanophyceae</taxon>
        <taxon>Coleofasciculales</taxon>
        <taxon>Coleofasciculaceae</taxon>
        <taxon>Coleofasciculus</taxon>
    </lineage>
</organism>
<dbReference type="Gene3D" id="3.40.50.1820">
    <property type="entry name" value="alpha/beta hydrolase"/>
    <property type="match status" value="1"/>
</dbReference>
<keyword evidence="4" id="KW-1185">Reference proteome</keyword>
<dbReference type="eggNOG" id="COG1073">
    <property type="taxonomic scope" value="Bacteria"/>
</dbReference>
<dbReference type="RefSeq" id="WP_006106598.1">
    <property type="nucleotide sequence ID" value="NZ_DS989886.1"/>
</dbReference>
<dbReference type="SUPFAM" id="SSF53474">
    <property type="entry name" value="alpha/beta-Hydrolases"/>
    <property type="match status" value="1"/>
</dbReference>
<keyword evidence="1" id="KW-0812">Transmembrane</keyword>
<dbReference type="PANTHER" id="PTHR12277:SF81">
    <property type="entry name" value="PROTEIN ABHD13"/>
    <property type="match status" value="1"/>
</dbReference>
<dbReference type="InterPro" id="IPR009199">
    <property type="entry name" value="PhoPQ-act_pathogen-rel_PqaA"/>
</dbReference>
<name>B4W5C9_9CYAN</name>
<feature type="domain" description="Serine aminopeptidase S33" evidence="2">
    <location>
        <begin position="82"/>
        <end position="194"/>
    </location>
</feature>
<evidence type="ECO:0000256" key="1">
    <source>
        <dbReference type="SAM" id="Phobius"/>
    </source>
</evidence>
<dbReference type="PANTHER" id="PTHR12277">
    <property type="entry name" value="ALPHA/BETA HYDROLASE DOMAIN-CONTAINING PROTEIN"/>
    <property type="match status" value="1"/>
</dbReference>
<evidence type="ECO:0000313" key="3">
    <source>
        <dbReference type="EMBL" id="EDX70614.1"/>
    </source>
</evidence>
<evidence type="ECO:0000259" key="2">
    <source>
        <dbReference type="Pfam" id="PF12146"/>
    </source>
</evidence>
<evidence type="ECO:0000313" key="4">
    <source>
        <dbReference type="Proteomes" id="UP000003835"/>
    </source>
</evidence>
<dbReference type="Proteomes" id="UP000003835">
    <property type="component" value="Unassembled WGS sequence"/>
</dbReference>
<proteinExistence type="predicted"/>
<dbReference type="HOGENOM" id="CLU_029375_2_1_3"/>
<accession>B4W5C9</accession>
<protein>
    <submittedName>
        <fullName evidence="3">Phospholipase/carboxylesterase superfamily</fullName>
    </submittedName>
</protein>
<dbReference type="Pfam" id="PF10142">
    <property type="entry name" value="PhoPQ_related"/>
    <property type="match status" value="1"/>
</dbReference>
<dbReference type="EMBL" id="DS989886">
    <property type="protein sequence ID" value="EDX70614.1"/>
    <property type="molecule type" value="Genomic_DNA"/>
</dbReference>
<sequence>MNNYSLFLGKRFLILAGIVAIVYLLACISIWLGQNRLVFVPSKTIKTTPEDLGLSYQEVWILVSPDQPERLHGWWIPATSPKTGVLLYLHGNGENIGANVERAMEFHQLGLDVLLFDYRGYGQSEGKFPTETQVYQDAQAAWDYLVQQQDIPPQDIIVYGQSLGGAIAIDLAVKNPSIQGLILESTFTSMRDMVDHQGIYGLFPADLLLTQKFNSKSKVPALKMPILLIHGTDDPVVPAYMSQVLFDTITGSKQLFLVPDADHDNVATVAGKDYQQRIRHFIQLNPNSEPHIE</sequence>
<dbReference type="STRING" id="118168.MC7420_5989"/>
<dbReference type="OrthoDB" id="9776685at2"/>
<gene>
    <name evidence="3" type="ORF">MC7420_5989</name>
</gene>
<dbReference type="AlphaFoldDB" id="B4W5C9"/>
<dbReference type="InterPro" id="IPR022742">
    <property type="entry name" value="Hydrolase_4"/>
</dbReference>
<dbReference type="Pfam" id="PF12146">
    <property type="entry name" value="Hydrolase_4"/>
    <property type="match status" value="1"/>
</dbReference>
<keyword evidence="1" id="KW-0472">Membrane</keyword>
<keyword evidence="1" id="KW-1133">Transmembrane helix</keyword>
<dbReference type="InterPro" id="IPR029058">
    <property type="entry name" value="AB_hydrolase_fold"/>
</dbReference>